<accession>A0ABT6NH26</accession>
<sequence>MKQQNTCPEIGVKKDGTLSDFSQLGKLISILNRAGQSFFAHQTSDFDIGGGQLSLIFYLYKHNGASQDELSRALEVDKATITRSVHKLEKEGIVKRQRDEQDHRVNRIVLTEAGFSIQNELKGIALLWHDTLLEGFSNDEIVQLELLFGKLLKNARNYKNSQLK</sequence>
<dbReference type="InterPro" id="IPR000835">
    <property type="entry name" value="HTH_MarR-typ"/>
</dbReference>
<dbReference type="SUPFAM" id="SSF46785">
    <property type="entry name" value="Winged helix' DNA-binding domain"/>
    <property type="match status" value="1"/>
</dbReference>
<dbReference type="PANTHER" id="PTHR42756">
    <property type="entry name" value="TRANSCRIPTIONAL REGULATOR, MARR"/>
    <property type="match status" value="1"/>
</dbReference>
<proteinExistence type="predicted"/>
<dbReference type="Pfam" id="PF01047">
    <property type="entry name" value="MarR"/>
    <property type="match status" value="1"/>
</dbReference>
<evidence type="ECO:0000313" key="6">
    <source>
        <dbReference type="Proteomes" id="UP001158045"/>
    </source>
</evidence>
<dbReference type="PROSITE" id="PS50995">
    <property type="entry name" value="HTH_MARR_2"/>
    <property type="match status" value="1"/>
</dbReference>
<dbReference type="EMBL" id="JARYZI010000015">
    <property type="protein sequence ID" value="MDH8679719.1"/>
    <property type="molecule type" value="Genomic_DNA"/>
</dbReference>
<comment type="caution">
    <text evidence="5">The sequence shown here is derived from an EMBL/GenBank/DDBJ whole genome shotgun (WGS) entry which is preliminary data.</text>
</comment>
<dbReference type="InterPro" id="IPR011991">
    <property type="entry name" value="ArsR-like_HTH"/>
</dbReference>
<keyword evidence="1" id="KW-0805">Transcription regulation</keyword>
<evidence type="ECO:0000256" key="2">
    <source>
        <dbReference type="ARBA" id="ARBA00023125"/>
    </source>
</evidence>
<keyword evidence="2" id="KW-0238">DNA-binding</keyword>
<evidence type="ECO:0000256" key="1">
    <source>
        <dbReference type="ARBA" id="ARBA00023015"/>
    </source>
</evidence>
<dbReference type="RefSeq" id="WP_281095614.1">
    <property type="nucleotide sequence ID" value="NZ_JARYZI010000015.1"/>
</dbReference>
<evidence type="ECO:0000256" key="3">
    <source>
        <dbReference type="ARBA" id="ARBA00023163"/>
    </source>
</evidence>
<dbReference type="InterPro" id="IPR036390">
    <property type="entry name" value="WH_DNA-bd_sf"/>
</dbReference>
<dbReference type="CDD" id="cd00090">
    <property type="entry name" value="HTH_ARSR"/>
    <property type="match status" value="1"/>
</dbReference>
<evidence type="ECO:0000313" key="5">
    <source>
        <dbReference type="EMBL" id="MDH8679719.1"/>
    </source>
</evidence>
<dbReference type="InterPro" id="IPR036388">
    <property type="entry name" value="WH-like_DNA-bd_sf"/>
</dbReference>
<evidence type="ECO:0000259" key="4">
    <source>
        <dbReference type="PROSITE" id="PS50995"/>
    </source>
</evidence>
<dbReference type="Gene3D" id="1.10.10.10">
    <property type="entry name" value="Winged helix-like DNA-binding domain superfamily/Winged helix DNA-binding domain"/>
    <property type="match status" value="1"/>
</dbReference>
<protein>
    <submittedName>
        <fullName evidence="5">MarR family transcriptional regulator</fullName>
    </submittedName>
</protein>
<organism evidence="5 6">
    <name type="scientific">Fusibacter bizertensis</name>
    <dbReference type="NCBI Taxonomy" id="1488331"/>
    <lineage>
        <taxon>Bacteria</taxon>
        <taxon>Bacillati</taxon>
        <taxon>Bacillota</taxon>
        <taxon>Clostridia</taxon>
        <taxon>Eubacteriales</taxon>
        <taxon>Eubacteriales Family XII. Incertae Sedis</taxon>
        <taxon>Fusibacter</taxon>
    </lineage>
</organism>
<reference evidence="5 6" key="1">
    <citation type="submission" date="2023-04" db="EMBL/GenBank/DDBJ databases">
        <title>Fusibacter bizertensis strain WBS, isolated from littoral bottom sediments of the Arctic seas - biochemical and genomic analysis.</title>
        <authorList>
            <person name="Brioukhanov A.L."/>
        </authorList>
    </citation>
    <scope>NUCLEOTIDE SEQUENCE [LARGE SCALE GENOMIC DNA]</scope>
    <source>
        <strain evidence="5 6">WBS</strain>
    </source>
</reference>
<dbReference type="Proteomes" id="UP001158045">
    <property type="component" value="Unassembled WGS sequence"/>
</dbReference>
<keyword evidence="3" id="KW-0804">Transcription</keyword>
<dbReference type="SMART" id="SM00347">
    <property type="entry name" value="HTH_MARR"/>
    <property type="match status" value="1"/>
</dbReference>
<feature type="domain" description="HTH marR-type" evidence="4">
    <location>
        <begin position="21"/>
        <end position="153"/>
    </location>
</feature>
<dbReference type="PRINTS" id="PR00598">
    <property type="entry name" value="HTHMARR"/>
</dbReference>
<name>A0ABT6NH26_9FIRM</name>
<keyword evidence="6" id="KW-1185">Reference proteome</keyword>
<gene>
    <name evidence="5" type="ORF">QE109_16290</name>
</gene>
<dbReference type="PANTHER" id="PTHR42756:SF1">
    <property type="entry name" value="TRANSCRIPTIONAL REPRESSOR OF EMRAB OPERON"/>
    <property type="match status" value="1"/>
</dbReference>